<dbReference type="RefSeq" id="WP_007623426.1">
    <property type="nucleotide sequence ID" value="NZ_BAEO01000058.1"/>
</dbReference>
<reference evidence="1 2" key="1">
    <citation type="journal article" date="2017" name="Antonie Van Leeuwenhoek">
        <title>Rhizobium rhizosphaerae sp. nov., a novel species isolated from rice rhizosphere.</title>
        <authorList>
            <person name="Zhao J.J."/>
            <person name="Zhang J."/>
            <person name="Zhang R.J."/>
            <person name="Zhang C.W."/>
            <person name="Yin H.Q."/>
            <person name="Zhang X.X."/>
        </authorList>
    </citation>
    <scope>NUCLEOTIDE SEQUENCE [LARGE SCALE GENOMIC DNA]</scope>
    <source>
        <strain evidence="1 2">BSs20135</strain>
    </source>
</reference>
<name>K6YS27_9ALTE</name>
<proteinExistence type="predicted"/>
<gene>
    <name evidence="1" type="ORF">GARC_4015</name>
</gene>
<dbReference type="EMBL" id="BAEO01000058">
    <property type="protein sequence ID" value="GAC20962.1"/>
    <property type="molecule type" value="Genomic_DNA"/>
</dbReference>
<dbReference type="Proteomes" id="UP000006327">
    <property type="component" value="Unassembled WGS sequence"/>
</dbReference>
<comment type="caution">
    <text evidence="1">The sequence shown here is derived from an EMBL/GenBank/DDBJ whole genome shotgun (WGS) entry which is preliminary data.</text>
</comment>
<protein>
    <submittedName>
        <fullName evidence="1">Uncharacterized protein</fullName>
    </submittedName>
</protein>
<evidence type="ECO:0000313" key="1">
    <source>
        <dbReference type="EMBL" id="GAC20962.1"/>
    </source>
</evidence>
<evidence type="ECO:0000313" key="2">
    <source>
        <dbReference type="Proteomes" id="UP000006327"/>
    </source>
</evidence>
<sequence>MTNAILKTKEQQARIFTPKLSNFETSSRYEGLSLKKENEGKSIKELQLKYAR</sequence>
<accession>K6YS27</accession>
<organism evidence="1 2">
    <name type="scientific">Paraglaciecola arctica BSs20135</name>
    <dbReference type="NCBI Taxonomy" id="493475"/>
    <lineage>
        <taxon>Bacteria</taxon>
        <taxon>Pseudomonadati</taxon>
        <taxon>Pseudomonadota</taxon>
        <taxon>Gammaproteobacteria</taxon>
        <taxon>Alteromonadales</taxon>
        <taxon>Alteromonadaceae</taxon>
        <taxon>Paraglaciecola</taxon>
    </lineage>
</organism>
<keyword evidence="2" id="KW-1185">Reference proteome</keyword>
<dbReference type="AlphaFoldDB" id="K6YS27"/>